<organism evidence="4 5">
    <name type="scientific">Actinomycetospora straminea</name>
    <dbReference type="NCBI Taxonomy" id="663607"/>
    <lineage>
        <taxon>Bacteria</taxon>
        <taxon>Bacillati</taxon>
        <taxon>Actinomycetota</taxon>
        <taxon>Actinomycetes</taxon>
        <taxon>Pseudonocardiales</taxon>
        <taxon>Pseudonocardiaceae</taxon>
        <taxon>Actinomycetospora</taxon>
    </lineage>
</organism>
<evidence type="ECO:0000313" key="5">
    <source>
        <dbReference type="Proteomes" id="UP001500457"/>
    </source>
</evidence>
<dbReference type="PANTHER" id="PTHR43639:SF1">
    <property type="entry name" value="SHORT-CHAIN DEHYDROGENASE_REDUCTASE FAMILY PROTEIN"/>
    <property type="match status" value="1"/>
</dbReference>
<keyword evidence="5" id="KW-1185">Reference proteome</keyword>
<dbReference type="Gene3D" id="3.40.50.720">
    <property type="entry name" value="NAD(P)-binding Rossmann-like Domain"/>
    <property type="match status" value="1"/>
</dbReference>
<keyword evidence="2" id="KW-0560">Oxidoreductase</keyword>
<dbReference type="RefSeq" id="WP_274234822.1">
    <property type="nucleotide sequence ID" value="NZ_BAABHQ010000001.1"/>
</dbReference>
<gene>
    <name evidence="4" type="ORF">GCM10023203_00180</name>
</gene>
<evidence type="ECO:0000259" key="3">
    <source>
        <dbReference type="SMART" id="SM00822"/>
    </source>
</evidence>
<sequence length="245" mass="25115">MSPSVGTALVTGGGTGIGRACSLALHRSGRAVAISYRRSSDDAESAVAEIEAEGGRALAVRADVTDDAAVRAMVADVRERLGPVAVLVNNAGATIPLPLDDLEGATDDVWQQLLAVNLMAPWYCARAAADDLRAADDGVVVNIGSIAGLTGNGSSLPYAVSKSALHGLTRSLARALAPVRVNEVAPGLVLTRWWAGNEERGRELAASALLDRETTPEDVAAAVLGLVESRAITGQTVTVDGGQTL</sequence>
<dbReference type="SUPFAM" id="SSF51735">
    <property type="entry name" value="NAD(P)-binding Rossmann-fold domains"/>
    <property type="match status" value="1"/>
</dbReference>
<dbReference type="PRINTS" id="PR00081">
    <property type="entry name" value="GDHRDH"/>
</dbReference>
<evidence type="ECO:0000256" key="1">
    <source>
        <dbReference type="ARBA" id="ARBA00006484"/>
    </source>
</evidence>
<dbReference type="InterPro" id="IPR036291">
    <property type="entry name" value="NAD(P)-bd_dom_sf"/>
</dbReference>
<evidence type="ECO:0000256" key="2">
    <source>
        <dbReference type="ARBA" id="ARBA00023002"/>
    </source>
</evidence>
<dbReference type="EMBL" id="BAABHQ010000001">
    <property type="protein sequence ID" value="GAA4857588.1"/>
    <property type="molecule type" value="Genomic_DNA"/>
</dbReference>
<dbReference type="PROSITE" id="PS00061">
    <property type="entry name" value="ADH_SHORT"/>
    <property type="match status" value="1"/>
</dbReference>
<dbReference type="SMART" id="SM00822">
    <property type="entry name" value="PKS_KR"/>
    <property type="match status" value="1"/>
</dbReference>
<feature type="domain" description="Ketoreductase" evidence="3">
    <location>
        <begin position="6"/>
        <end position="197"/>
    </location>
</feature>
<dbReference type="Proteomes" id="UP001500457">
    <property type="component" value="Unassembled WGS sequence"/>
</dbReference>
<dbReference type="CDD" id="cd05233">
    <property type="entry name" value="SDR_c"/>
    <property type="match status" value="1"/>
</dbReference>
<protein>
    <submittedName>
        <fullName evidence="4">SDR family oxidoreductase</fullName>
    </submittedName>
</protein>
<dbReference type="PRINTS" id="PR00080">
    <property type="entry name" value="SDRFAMILY"/>
</dbReference>
<proteinExistence type="inferred from homology"/>
<comment type="similarity">
    <text evidence="1">Belongs to the short-chain dehydrogenases/reductases (SDR) family.</text>
</comment>
<name>A0ABP9DV21_9PSEU</name>
<dbReference type="InterPro" id="IPR020904">
    <property type="entry name" value="Sc_DH/Rdtase_CS"/>
</dbReference>
<comment type="caution">
    <text evidence="4">The sequence shown here is derived from an EMBL/GenBank/DDBJ whole genome shotgun (WGS) entry which is preliminary data.</text>
</comment>
<reference evidence="5" key="1">
    <citation type="journal article" date="2019" name="Int. J. Syst. Evol. Microbiol.">
        <title>The Global Catalogue of Microorganisms (GCM) 10K type strain sequencing project: providing services to taxonomists for standard genome sequencing and annotation.</title>
        <authorList>
            <consortium name="The Broad Institute Genomics Platform"/>
            <consortium name="The Broad Institute Genome Sequencing Center for Infectious Disease"/>
            <person name="Wu L."/>
            <person name="Ma J."/>
        </authorList>
    </citation>
    <scope>NUCLEOTIDE SEQUENCE [LARGE SCALE GENOMIC DNA]</scope>
    <source>
        <strain evidence="5">JCM 17983</strain>
    </source>
</reference>
<dbReference type="InterPro" id="IPR002347">
    <property type="entry name" value="SDR_fam"/>
</dbReference>
<evidence type="ECO:0000313" key="4">
    <source>
        <dbReference type="EMBL" id="GAA4857588.1"/>
    </source>
</evidence>
<accession>A0ABP9DV21</accession>
<dbReference type="PANTHER" id="PTHR43639">
    <property type="entry name" value="OXIDOREDUCTASE, SHORT-CHAIN DEHYDROGENASE/REDUCTASE FAMILY (AFU_ORTHOLOGUE AFUA_5G02870)"/>
    <property type="match status" value="1"/>
</dbReference>
<dbReference type="Pfam" id="PF13561">
    <property type="entry name" value="adh_short_C2"/>
    <property type="match status" value="1"/>
</dbReference>
<dbReference type="InterPro" id="IPR057326">
    <property type="entry name" value="KR_dom"/>
</dbReference>